<evidence type="ECO:0000313" key="2">
    <source>
        <dbReference type="Proteomes" id="UP001055072"/>
    </source>
</evidence>
<gene>
    <name evidence="1" type="ORF">BDY19DRAFT_998770</name>
</gene>
<keyword evidence="2" id="KW-1185">Reference proteome</keyword>
<sequence>MVQPHQISMRRDSNRAIATDSEGHELRINDNVKEVDGEGRKGKVLHTHQSFFAFLFNRDYSENGGVFVTRARSLVSLAPKSNTQKLGATDLSKMNPALNPALRGSAQGGLRRTIKDTNGNLARVELISGNKVVQIEKDKLKRRNPDASLEPLEAIAPRGIMGPPSSTPASWINNTPGWTPNPYTSGGRTPAPMGGKNPAWNMDSSRTPRGKTPSWNVSRTPNPYADGGRSSRSIRRWQASRSQQNIGRRFEVPVRFYLFSLSQLRPSLDTTLSPRQHTPPTTCNSGAKYRILTESIVTPEGTMKSSLTSPVFLTSKLAKPTLP</sequence>
<dbReference type="Proteomes" id="UP001055072">
    <property type="component" value="Unassembled WGS sequence"/>
</dbReference>
<name>A0ACB8TMI1_9APHY</name>
<proteinExistence type="predicted"/>
<organism evidence="1 2">
    <name type="scientific">Irpex rosettiformis</name>
    <dbReference type="NCBI Taxonomy" id="378272"/>
    <lineage>
        <taxon>Eukaryota</taxon>
        <taxon>Fungi</taxon>
        <taxon>Dikarya</taxon>
        <taxon>Basidiomycota</taxon>
        <taxon>Agaricomycotina</taxon>
        <taxon>Agaricomycetes</taxon>
        <taxon>Polyporales</taxon>
        <taxon>Irpicaceae</taxon>
        <taxon>Irpex</taxon>
    </lineage>
</organism>
<accession>A0ACB8TMI1</accession>
<evidence type="ECO:0000313" key="1">
    <source>
        <dbReference type="EMBL" id="KAI0083197.1"/>
    </source>
</evidence>
<comment type="caution">
    <text evidence="1">The sequence shown here is derived from an EMBL/GenBank/DDBJ whole genome shotgun (WGS) entry which is preliminary data.</text>
</comment>
<dbReference type="EMBL" id="MU274983">
    <property type="protein sequence ID" value="KAI0083197.1"/>
    <property type="molecule type" value="Genomic_DNA"/>
</dbReference>
<reference evidence="1" key="1">
    <citation type="journal article" date="2021" name="Environ. Microbiol.">
        <title>Gene family expansions and transcriptome signatures uncover fungal adaptations to wood decay.</title>
        <authorList>
            <person name="Hage H."/>
            <person name="Miyauchi S."/>
            <person name="Viragh M."/>
            <person name="Drula E."/>
            <person name="Min B."/>
            <person name="Chaduli D."/>
            <person name="Navarro D."/>
            <person name="Favel A."/>
            <person name="Norest M."/>
            <person name="Lesage-Meessen L."/>
            <person name="Balint B."/>
            <person name="Merenyi Z."/>
            <person name="de Eugenio L."/>
            <person name="Morin E."/>
            <person name="Martinez A.T."/>
            <person name="Baldrian P."/>
            <person name="Stursova M."/>
            <person name="Martinez M.J."/>
            <person name="Novotny C."/>
            <person name="Magnuson J.K."/>
            <person name="Spatafora J.W."/>
            <person name="Maurice S."/>
            <person name="Pangilinan J."/>
            <person name="Andreopoulos W."/>
            <person name="LaButti K."/>
            <person name="Hundley H."/>
            <person name="Na H."/>
            <person name="Kuo A."/>
            <person name="Barry K."/>
            <person name="Lipzen A."/>
            <person name="Henrissat B."/>
            <person name="Riley R."/>
            <person name="Ahrendt S."/>
            <person name="Nagy L.G."/>
            <person name="Grigoriev I.V."/>
            <person name="Martin F."/>
            <person name="Rosso M.N."/>
        </authorList>
    </citation>
    <scope>NUCLEOTIDE SEQUENCE</scope>
    <source>
        <strain evidence="1">CBS 384.51</strain>
    </source>
</reference>
<protein>
    <submittedName>
        <fullName evidence="1">Uncharacterized protein</fullName>
    </submittedName>
</protein>